<reference evidence="7 8" key="2">
    <citation type="journal article" date="2014" name="BMC Genomics">
        <title>An improved genome of the model marine alga Ostreococcus tauri unfolds by assessing Illumina de novo assemblies.</title>
        <authorList>
            <person name="Blanc-Mathieu R."/>
            <person name="Verhelst B."/>
            <person name="Derelle E."/>
            <person name="Rombauts S."/>
            <person name="Bouget F.Y."/>
            <person name="Carre I."/>
            <person name="Chateau A."/>
            <person name="Eyre-Walker A."/>
            <person name="Grimsley N."/>
            <person name="Moreau H."/>
            <person name="Piegu B."/>
            <person name="Rivals E."/>
            <person name="Schackwitz W."/>
            <person name="Van de Peer Y."/>
            <person name="Piganeau G."/>
        </authorList>
    </citation>
    <scope>NUCLEOTIDE SEQUENCE [LARGE SCALE GENOMIC DNA]</scope>
    <source>
        <strain evidence="8">OTTH 0595 / CCAP 157/2 / RCC745</strain>
    </source>
</reference>
<evidence type="ECO:0000256" key="4">
    <source>
        <dbReference type="RuleBase" id="RU362121"/>
    </source>
</evidence>
<evidence type="ECO:0000313" key="7">
    <source>
        <dbReference type="EMBL" id="CAL54111.1"/>
    </source>
</evidence>
<dbReference type="InterPro" id="IPR018506">
    <property type="entry name" value="Cyt_B5_heme-BS"/>
</dbReference>
<dbReference type="OrthoDB" id="432299at2759"/>
<dbReference type="Pfam" id="PF00173">
    <property type="entry name" value="Cyt-b5"/>
    <property type="match status" value="1"/>
</dbReference>
<dbReference type="PROSITE" id="PS00191">
    <property type="entry name" value="CYTOCHROME_B5_1"/>
    <property type="match status" value="1"/>
</dbReference>
<keyword evidence="1 4" id="KW-0349">Heme</keyword>
<dbReference type="EMBL" id="CAID01000005">
    <property type="protein sequence ID" value="CAL54111.1"/>
    <property type="molecule type" value="Genomic_DNA"/>
</dbReference>
<dbReference type="Gene3D" id="3.10.120.10">
    <property type="entry name" value="Cytochrome b5-like heme/steroid binding domain"/>
    <property type="match status" value="1"/>
</dbReference>
<dbReference type="PANTHER" id="PTHR46237">
    <property type="entry name" value="CYTOCHROME B5 REDUCTASE 4 FAMILY MEMBER"/>
    <property type="match status" value="1"/>
</dbReference>
<dbReference type="InterPro" id="IPR001199">
    <property type="entry name" value="Cyt_B5-like_heme/steroid-bd"/>
</dbReference>
<dbReference type="FunCoup" id="Q018R4">
    <property type="interactions" value="392"/>
</dbReference>
<sequence>MDDPSRPRSAPASAGTHAKPSTTSQSVGKITLRPGYSQMDWLRRSKRERVDGGVGDVDTRRTISLEELRRHNTRNDCWIGLRGRVYNLTAYVEYHPGGAAILERSFGTDATALFDKYHKWVNGEYIMRATQVGVMPGFIDDDESD</sequence>
<dbReference type="Proteomes" id="UP000009170">
    <property type="component" value="Unassembled WGS sequence"/>
</dbReference>
<dbReference type="InterPro" id="IPR051872">
    <property type="entry name" value="Cytochrome_b5/Flavoprotein_Rdt"/>
</dbReference>
<feature type="compositionally biased region" description="Polar residues" evidence="5">
    <location>
        <begin position="19"/>
        <end position="28"/>
    </location>
</feature>
<accession>Q018R4</accession>
<dbReference type="OMA" id="GHSQLDW"/>
<dbReference type="PROSITE" id="PS50255">
    <property type="entry name" value="CYTOCHROME_B5_2"/>
    <property type="match status" value="1"/>
</dbReference>
<dbReference type="InterPro" id="IPR036400">
    <property type="entry name" value="Cyt_B5-like_heme/steroid_sf"/>
</dbReference>
<keyword evidence="2 4" id="KW-0479">Metal-binding</keyword>
<dbReference type="SUPFAM" id="SSF55856">
    <property type="entry name" value="Cytochrome b5-like heme/steroid binding domain"/>
    <property type="match status" value="1"/>
</dbReference>
<gene>
    <name evidence="7" type="ORF">OT_ostta05g03460</name>
</gene>
<feature type="domain" description="Cytochrome b5 heme-binding" evidence="6">
    <location>
        <begin position="60"/>
        <end position="136"/>
    </location>
</feature>
<protein>
    <submittedName>
        <fullName evidence="7">Cytochrome b5-like heme/steroid binding domain</fullName>
    </submittedName>
</protein>
<evidence type="ECO:0000259" key="6">
    <source>
        <dbReference type="PROSITE" id="PS50255"/>
    </source>
</evidence>
<dbReference type="AlphaFoldDB" id="Q018R4"/>
<dbReference type="GO" id="GO:0004128">
    <property type="term" value="F:cytochrome-b5 reductase activity, acting on NAD(P)H"/>
    <property type="evidence" value="ECO:0007669"/>
    <property type="project" value="TreeGrafter"/>
</dbReference>
<dbReference type="GO" id="GO:0020037">
    <property type="term" value="F:heme binding"/>
    <property type="evidence" value="ECO:0007669"/>
    <property type="project" value="UniProtKB-UniRule"/>
</dbReference>
<dbReference type="KEGG" id="ota:OT_ostta05g03460"/>
<evidence type="ECO:0000256" key="2">
    <source>
        <dbReference type="ARBA" id="ARBA00022723"/>
    </source>
</evidence>
<keyword evidence="8" id="KW-1185">Reference proteome</keyword>
<dbReference type="GeneID" id="9835154"/>
<organism evidence="7 8">
    <name type="scientific">Ostreococcus tauri</name>
    <name type="common">Marine green alga</name>
    <dbReference type="NCBI Taxonomy" id="70448"/>
    <lineage>
        <taxon>Eukaryota</taxon>
        <taxon>Viridiplantae</taxon>
        <taxon>Chlorophyta</taxon>
        <taxon>Mamiellophyceae</taxon>
        <taxon>Mamiellales</taxon>
        <taxon>Bathycoccaceae</taxon>
        <taxon>Ostreococcus</taxon>
    </lineage>
</organism>
<evidence type="ECO:0000256" key="5">
    <source>
        <dbReference type="SAM" id="MobiDB-lite"/>
    </source>
</evidence>
<feature type="region of interest" description="Disordered" evidence="5">
    <location>
        <begin position="1"/>
        <end position="30"/>
    </location>
</feature>
<keyword evidence="3 4" id="KW-0408">Iron</keyword>
<dbReference type="RefSeq" id="XP_003079453.1">
    <property type="nucleotide sequence ID" value="XM_003079405.1"/>
</dbReference>
<evidence type="ECO:0000256" key="1">
    <source>
        <dbReference type="ARBA" id="ARBA00022617"/>
    </source>
</evidence>
<evidence type="ECO:0000313" key="8">
    <source>
        <dbReference type="Proteomes" id="UP000009170"/>
    </source>
</evidence>
<comment type="caution">
    <text evidence="7">The sequence shown here is derived from an EMBL/GenBank/DDBJ whole genome shotgun (WGS) entry which is preliminary data.</text>
</comment>
<dbReference type="GO" id="GO:0005737">
    <property type="term" value="C:cytoplasm"/>
    <property type="evidence" value="ECO:0007669"/>
    <property type="project" value="TreeGrafter"/>
</dbReference>
<proteinExistence type="inferred from homology"/>
<evidence type="ECO:0000256" key="3">
    <source>
        <dbReference type="ARBA" id="ARBA00023004"/>
    </source>
</evidence>
<dbReference type="InParanoid" id="Q018R4"/>
<dbReference type="PANTHER" id="PTHR46237:SF1">
    <property type="entry name" value="CYTOCHROME B5 REDUCTASE 4"/>
    <property type="match status" value="1"/>
</dbReference>
<comment type="similarity">
    <text evidence="4">Belongs to the cytochrome b5 family.</text>
</comment>
<dbReference type="STRING" id="70448.Q018R4"/>
<dbReference type="GO" id="GO:0046872">
    <property type="term" value="F:metal ion binding"/>
    <property type="evidence" value="ECO:0007669"/>
    <property type="project" value="UniProtKB-UniRule"/>
</dbReference>
<name>Q018R4_OSTTA</name>
<reference evidence="8" key="1">
    <citation type="journal article" date="2006" name="Proc. Natl. Acad. Sci. U.S.A.">
        <title>Genome analysis of the smallest free-living eukaryote Ostreococcus tauri unveils many unique features.</title>
        <authorList>
            <person name="Derelle E."/>
            <person name="Ferraz C."/>
            <person name="Rombauts S."/>
            <person name="Rouze P."/>
            <person name="Worden A.Z."/>
            <person name="Robbens S."/>
            <person name="Partensky F."/>
            <person name="Degroeve S."/>
            <person name="Echeynie S."/>
            <person name="Cooke R."/>
            <person name="Saeys Y."/>
            <person name="Wuyts J."/>
            <person name="Jabbari K."/>
            <person name="Bowler C."/>
            <person name="Panaud O."/>
            <person name="Piegu B."/>
            <person name="Ball S.G."/>
            <person name="Ral J.-P."/>
            <person name="Bouget F.-Y."/>
            <person name="Piganeau G."/>
            <person name="De Baets B."/>
            <person name="Picard A."/>
            <person name="Delseny M."/>
            <person name="Demaille J."/>
            <person name="Van de Peer Y."/>
            <person name="Moreau H."/>
        </authorList>
    </citation>
    <scope>NUCLEOTIDE SEQUENCE [LARGE SCALE GENOMIC DNA]</scope>
    <source>
        <strain evidence="8">OTTH 0595 / CCAP 157/2 / RCC745</strain>
    </source>
</reference>
<dbReference type="SMART" id="SM01117">
    <property type="entry name" value="Cyt-b5"/>
    <property type="match status" value="1"/>
</dbReference>